<evidence type="ECO:0000256" key="1">
    <source>
        <dbReference type="SAM" id="MobiDB-lite"/>
    </source>
</evidence>
<protein>
    <submittedName>
        <fullName evidence="2">Uncharacterized protein</fullName>
    </submittedName>
</protein>
<organism evidence="2 3">
    <name type="scientific">Actinomortierella ambigua</name>
    <dbReference type="NCBI Taxonomy" id="1343610"/>
    <lineage>
        <taxon>Eukaryota</taxon>
        <taxon>Fungi</taxon>
        <taxon>Fungi incertae sedis</taxon>
        <taxon>Mucoromycota</taxon>
        <taxon>Mortierellomycotina</taxon>
        <taxon>Mortierellomycetes</taxon>
        <taxon>Mortierellales</taxon>
        <taxon>Mortierellaceae</taxon>
        <taxon>Actinomortierella</taxon>
    </lineage>
</organism>
<sequence>MAVPLCPGATGYAADDDDYVHYEHLLPNTVVLLSGIRGSCKRCATHKTPVVAKHSPFRCYGGHDPKARSFETIPSVAPTTRVDRPSYYSSRTKGLAFSIVQYAWKTVQRRWSTTSSVLASASAAAAAVRSDEQTRTRGRERCYDKSRDGFPIEHHEDDVDGERKQLSASVSERAPGEAGNNSIDDRDDREEGEGQEARGSAGKGVDGKPTMLLPHLETLKVYHTNSSSNSSTTSLQDCKKAYERYSKNEERKRANIVAYVGQLRPHLTFELMAGRFDDRPRKLEFHGDF</sequence>
<dbReference type="AlphaFoldDB" id="A0A9P6Q2H7"/>
<keyword evidence="3" id="KW-1185">Reference proteome</keyword>
<evidence type="ECO:0000313" key="3">
    <source>
        <dbReference type="Proteomes" id="UP000807716"/>
    </source>
</evidence>
<name>A0A9P6Q2H7_9FUNG</name>
<dbReference type="EMBL" id="JAAAJB010000294">
    <property type="protein sequence ID" value="KAG0259163.1"/>
    <property type="molecule type" value="Genomic_DNA"/>
</dbReference>
<gene>
    <name evidence="2" type="ORF">DFQ27_004205</name>
</gene>
<dbReference type="Proteomes" id="UP000807716">
    <property type="component" value="Unassembled WGS sequence"/>
</dbReference>
<proteinExistence type="predicted"/>
<comment type="caution">
    <text evidence="2">The sequence shown here is derived from an EMBL/GenBank/DDBJ whole genome shotgun (WGS) entry which is preliminary data.</text>
</comment>
<evidence type="ECO:0000313" key="2">
    <source>
        <dbReference type="EMBL" id="KAG0259163.1"/>
    </source>
</evidence>
<feature type="region of interest" description="Disordered" evidence="1">
    <location>
        <begin position="127"/>
        <end position="210"/>
    </location>
</feature>
<feature type="compositionally biased region" description="Acidic residues" evidence="1">
    <location>
        <begin position="185"/>
        <end position="194"/>
    </location>
</feature>
<accession>A0A9P6Q2H7</accession>
<reference evidence="2" key="1">
    <citation type="journal article" date="2020" name="Fungal Divers.">
        <title>Resolving the Mortierellaceae phylogeny through synthesis of multi-gene phylogenetics and phylogenomics.</title>
        <authorList>
            <person name="Vandepol N."/>
            <person name="Liber J."/>
            <person name="Desiro A."/>
            <person name="Na H."/>
            <person name="Kennedy M."/>
            <person name="Barry K."/>
            <person name="Grigoriev I.V."/>
            <person name="Miller A.N."/>
            <person name="O'Donnell K."/>
            <person name="Stajich J.E."/>
            <person name="Bonito G."/>
        </authorList>
    </citation>
    <scope>NUCLEOTIDE SEQUENCE</scope>
    <source>
        <strain evidence="2">BC1065</strain>
    </source>
</reference>
<feature type="compositionally biased region" description="Basic and acidic residues" evidence="1">
    <location>
        <begin position="129"/>
        <end position="165"/>
    </location>
</feature>